<dbReference type="KEGG" id="cpau:EHF44_27910"/>
<accession>A0A3G8HAI1</accession>
<dbReference type="RefSeq" id="WP_124687004.1">
    <property type="nucleotide sequence ID" value="NZ_CP033971.1"/>
</dbReference>
<dbReference type="AlphaFoldDB" id="A0A3G8HAI1"/>
<dbReference type="Gene3D" id="3.40.50.880">
    <property type="match status" value="1"/>
</dbReference>
<dbReference type="SUPFAM" id="SSF52317">
    <property type="entry name" value="Class I glutamine amidotransferase-like"/>
    <property type="match status" value="1"/>
</dbReference>
<dbReference type="InterPro" id="IPR044668">
    <property type="entry name" value="PuuD-like"/>
</dbReference>
<sequence>MAYPPNPACQTIPALVGVVCNRFFVGGHDQHGAKERYRRALSNVAGVTPVFIPATGTITDVSSYLHVLSGLLFPGGTSIVNPALHQDELATGFPLGPARDHVIVQLMRGAVSRGMPILAIDRGFHEMNVAFGGTLHSALCAAGYNKHHWEGLSEALDTRYRYKHRVHLSSDGILSGWLGTDVALVNSLHIQGVRALGEALVAEAIAPDGLIEAMRVVEARFAIGVQWHPEVSACTDRLSQSLFVGFGAACRRYRRSKGTRESASA</sequence>
<name>A0A3G8HAI1_9BURK</name>
<gene>
    <name evidence="1" type="ORF">EHF44_27910</name>
</gene>
<dbReference type="Pfam" id="PF07722">
    <property type="entry name" value="Peptidase_C26"/>
    <property type="match status" value="1"/>
</dbReference>
<dbReference type="EMBL" id="CP033971">
    <property type="protein sequence ID" value="AZG17275.1"/>
    <property type="molecule type" value="Genomic_DNA"/>
</dbReference>
<dbReference type="GO" id="GO:0005829">
    <property type="term" value="C:cytosol"/>
    <property type="evidence" value="ECO:0007669"/>
    <property type="project" value="TreeGrafter"/>
</dbReference>
<keyword evidence="1" id="KW-0378">Hydrolase</keyword>
<reference evidence="2" key="1">
    <citation type="submission" date="2018-11" db="EMBL/GenBank/DDBJ databases">
        <title>FDA dAtabase for Regulatory Grade micrObial Sequences (FDA-ARGOS): Supporting development and validation of Infectious Disease Dx tests.</title>
        <authorList>
            <person name="Goldberg B."/>
            <person name="Campos J."/>
            <person name="Tallon L."/>
            <person name="Sadzewicz L."/>
            <person name="Zhao X."/>
            <person name="Vavikolanu K."/>
            <person name="Mehta A."/>
            <person name="Aluvathingal J."/>
            <person name="Nadendla S."/>
            <person name="Geyer C."/>
            <person name="Nandy P."/>
            <person name="Yan Y."/>
            <person name="Sichtig H."/>
        </authorList>
    </citation>
    <scope>NUCLEOTIDE SEQUENCE [LARGE SCALE GENOMIC DNA]</scope>
    <source>
        <strain evidence="2">FDAARGOS_614</strain>
        <plasmid evidence="2">unnamed2</plasmid>
    </source>
</reference>
<dbReference type="PANTHER" id="PTHR43235:SF1">
    <property type="entry name" value="GLUTAMINE AMIDOTRANSFERASE PB2B2.05-RELATED"/>
    <property type="match status" value="1"/>
</dbReference>
<evidence type="ECO:0000313" key="1">
    <source>
        <dbReference type="EMBL" id="AZG17275.1"/>
    </source>
</evidence>
<protein>
    <submittedName>
        <fullName evidence="1">Gamma-glutamyl-gamma-aminobutyrate hydrolase family protein</fullName>
    </submittedName>
</protein>
<dbReference type="Proteomes" id="UP000270411">
    <property type="component" value="Plasmid unnamed2"/>
</dbReference>
<dbReference type="CDD" id="cd01745">
    <property type="entry name" value="GATase1_2"/>
    <property type="match status" value="1"/>
</dbReference>
<dbReference type="InterPro" id="IPR029062">
    <property type="entry name" value="Class_I_gatase-like"/>
</dbReference>
<geneLocation type="plasmid" evidence="1">
    <name>unnamed2</name>
</geneLocation>
<dbReference type="InterPro" id="IPR011697">
    <property type="entry name" value="Peptidase_C26"/>
</dbReference>
<dbReference type="OrthoDB" id="9813383at2"/>
<dbReference type="GO" id="GO:0006598">
    <property type="term" value="P:polyamine catabolic process"/>
    <property type="evidence" value="ECO:0007669"/>
    <property type="project" value="TreeGrafter"/>
</dbReference>
<organism evidence="1 2">
    <name type="scientific">Cupriavidus pauculus</name>
    <dbReference type="NCBI Taxonomy" id="82633"/>
    <lineage>
        <taxon>Bacteria</taxon>
        <taxon>Pseudomonadati</taxon>
        <taxon>Pseudomonadota</taxon>
        <taxon>Betaproteobacteria</taxon>
        <taxon>Burkholderiales</taxon>
        <taxon>Burkholderiaceae</taxon>
        <taxon>Cupriavidus</taxon>
    </lineage>
</organism>
<keyword evidence="1" id="KW-0614">Plasmid</keyword>
<evidence type="ECO:0000313" key="2">
    <source>
        <dbReference type="Proteomes" id="UP000270411"/>
    </source>
</evidence>
<proteinExistence type="predicted"/>
<dbReference type="PANTHER" id="PTHR43235">
    <property type="entry name" value="GLUTAMINE AMIDOTRANSFERASE PB2B2.05-RELATED"/>
    <property type="match status" value="1"/>
</dbReference>
<dbReference type="GO" id="GO:0033969">
    <property type="term" value="F:gamma-glutamyl-gamma-aminobutyrate hydrolase activity"/>
    <property type="evidence" value="ECO:0007669"/>
    <property type="project" value="TreeGrafter"/>
</dbReference>